<name>A0A1E1LGW5_9HELO</name>
<keyword evidence="2" id="KW-1185">Reference proteome</keyword>
<protein>
    <submittedName>
        <fullName evidence="1">Uncharacterized protein</fullName>
    </submittedName>
</protein>
<dbReference type="EMBL" id="FJUX01000119">
    <property type="protein sequence ID" value="CZT09737.1"/>
    <property type="molecule type" value="Genomic_DNA"/>
</dbReference>
<accession>A0A1E1LGW5</accession>
<evidence type="ECO:0000313" key="2">
    <source>
        <dbReference type="Proteomes" id="UP000178912"/>
    </source>
</evidence>
<reference evidence="2" key="1">
    <citation type="submission" date="2016-03" db="EMBL/GenBank/DDBJ databases">
        <authorList>
            <person name="Guldener U."/>
        </authorList>
    </citation>
    <scope>NUCLEOTIDE SEQUENCE [LARGE SCALE GENOMIC DNA]</scope>
    <source>
        <strain evidence="2">04CH-RAC-A.6.1</strain>
    </source>
</reference>
<organism evidence="1 2">
    <name type="scientific">Rhynchosporium agropyri</name>
    <dbReference type="NCBI Taxonomy" id="914238"/>
    <lineage>
        <taxon>Eukaryota</taxon>
        <taxon>Fungi</taxon>
        <taxon>Dikarya</taxon>
        <taxon>Ascomycota</taxon>
        <taxon>Pezizomycotina</taxon>
        <taxon>Leotiomycetes</taxon>
        <taxon>Helotiales</taxon>
        <taxon>Ploettnerulaceae</taxon>
        <taxon>Rhynchosporium</taxon>
    </lineage>
</organism>
<dbReference type="AlphaFoldDB" id="A0A1E1LGW5"/>
<proteinExistence type="predicted"/>
<evidence type="ECO:0000313" key="1">
    <source>
        <dbReference type="EMBL" id="CZT09737.1"/>
    </source>
</evidence>
<gene>
    <name evidence="1" type="ORF">RAG0_14404</name>
</gene>
<sequence>MPRGMNGAVAQDPASLGKCGLTLTLQAVVGLFCPVTAFVSADVRGGRWDGDEDEDEDEDSMGYHYRLQCNAYDNEMSKQLENQ</sequence>
<dbReference type="Proteomes" id="UP000178912">
    <property type="component" value="Unassembled WGS sequence"/>
</dbReference>